<accession>A0A9P6T1Z1</accession>
<dbReference type="PANTHER" id="PTHR47260">
    <property type="entry name" value="UPF0644 PROTEIN PB2B4.06"/>
    <property type="match status" value="1"/>
</dbReference>
<feature type="domain" description="Thioesterase" evidence="1">
    <location>
        <begin position="122"/>
        <end position="194"/>
    </location>
</feature>
<reference evidence="2" key="1">
    <citation type="journal article" date="2020" name="Fungal Divers.">
        <title>Resolving the Mortierellaceae phylogeny through synthesis of multi-gene phylogenetics and phylogenomics.</title>
        <authorList>
            <person name="Vandepol N."/>
            <person name="Liber J."/>
            <person name="Desiro A."/>
            <person name="Na H."/>
            <person name="Kennedy M."/>
            <person name="Barry K."/>
            <person name="Grigoriev I.V."/>
            <person name="Miller A.N."/>
            <person name="O'Donnell K."/>
            <person name="Stajich J.E."/>
            <person name="Bonito G."/>
        </authorList>
    </citation>
    <scope>NUCLEOTIDE SEQUENCE</scope>
    <source>
        <strain evidence="2">NRRL 2769</strain>
    </source>
</reference>
<dbReference type="Proteomes" id="UP000703661">
    <property type="component" value="Unassembled WGS sequence"/>
</dbReference>
<dbReference type="SUPFAM" id="SSF54637">
    <property type="entry name" value="Thioesterase/thiol ester dehydrase-isomerase"/>
    <property type="match status" value="1"/>
</dbReference>
<dbReference type="InterPro" id="IPR052061">
    <property type="entry name" value="PTE-AB_protein"/>
</dbReference>
<dbReference type="OrthoDB" id="506431at2759"/>
<dbReference type="PANTHER" id="PTHR47260:SF1">
    <property type="entry name" value="UPF0644 PROTEIN PB2B4.06"/>
    <property type="match status" value="1"/>
</dbReference>
<keyword evidence="3" id="KW-1185">Reference proteome</keyword>
<sequence length="232" mass="25020">MPISSAVTVVDNAVVAVKPHAEEITSQDDNIVDLQPQPQKDLQQQLEELEIVKTYMADSENWLRRIAHAHVTDEKIVHHLTAGTLRGAGKLGVAPALFQSKDEKQILNVLHVGTSLCGHPNITHGGLLATLLDETTAMTAIPNLPGKTGFTANLNINYRHPCIADQFIVIHSEVTSVEGRKAFVKATLKGIDGTLYVEATALFIAPKVAISQLTEQLTQAKNASLAEAEARA</sequence>
<dbReference type="Pfam" id="PF03061">
    <property type="entry name" value="4HBT"/>
    <property type="match status" value="1"/>
</dbReference>
<dbReference type="CDD" id="cd03443">
    <property type="entry name" value="PaaI_thioesterase"/>
    <property type="match status" value="1"/>
</dbReference>
<evidence type="ECO:0000313" key="2">
    <source>
        <dbReference type="EMBL" id="KAG0018020.1"/>
    </source>
</evidence>
<proteinExistence type="predicted"/>
<evidence type="ECO:0000313" key="3">
    <source>
        <dbReference type="Proteomes" id="UP000703661"/>
    </source>
</evidence>
<gene>
    <name evidence="2" type="ORF">BGZ80_007641</name>
</gene>
<dbReference type="EMBL" id="JAAAID010000395">
    <property type="protein sequence ID" value="KAG0018020.1"/>
    <property type="molecule type" value="Genomic_DNA"/>
</dbReference>
<evidence type="ECO:0000259" key="1">
    <source>
        <dbReference type="Pfam" id="PF03061"/>
    </source>
</evidence>
<protein>
    <recommendedName>
        <fullName evidence="1">Thioesterase domain-containing protein</fullName>
    </recommendedName>
</protein>
<dbReference type="AlphaFoldDB" id="A0A9P6T1Z1"/>
<comment type="caution">
    <text evidence="2">The sequence shown here is derived from an EMBL/GenBank/DDBJ whole genome shotgun (WGS) entry which is preliminary data.</text>
</comment>
<dbReference type="InterPro" id="IPR006683">
    <property type="entry name" value="Thioestr_dom"/>
</dbReference>
<dbReference type="Gene3D" id="3.10.129.10">
    <property type="entry name" value="Hotdog Thioesterase"/>
    <property type="match status" value="1"/>
</dbReference>
<name>A0A9P6T1Z1_9FUNG</name>
<organism evidence="2 3">
    <name type="scientific">Entomortierella chlamydospora</name>
    <dbReference type="NCBI Taxonomy" id="101097"/>
    <lineage>
        <taxon>Eukaryota</taxon>
        <taxon>Fungi</taxon>
        <taxon>Fungi incertae sedis</taxon>
        <taxon>Mucoromycota</taxon>
        <taxon>Mortierellomycotina</taxon>
        <taxon>Mortierellomycetes</taxon>
        <taxon>Mortierellales</taxon>
        <taxon>Mortierellaceae</taxon>
        <taxon>Entomortierella</taxon>
    </lineage>
</organism>
<dbReference type="InterPro" id="IPR029069">
    <property type="entry name" value="HotDog_dom_sf"/>
</dbReference>